<proteinExistence type="predicted"/>
<dbReference type="eggNOG" id="KOG3043">
    <property type="taxonomic scope" value="Eukaryota"/>
</dbReference>
<evidence type="ECO:0000313" key="2">
    <source>
        <dbReference type="EMBL" id="TDZ13800.1"/>
    </source>
</evidence>
<dbReference type="Pfam" id="PF01738">
    <property type="entry name" value="DLH"/>
    <property type="match status" value="1"/>
</dbReference>
<accession>N4UJY7</accession>
<name>N4UJY7_COLOR</name>
<dbReference type="SUPFAM" id="SSF53474">
    <property type="entry name" value="alpha/beta-Hydrolases"/>
    <property type="match status" value="1"/>
</dbReference>
<dbReference type="InterPro" id="IPR002925">
    <property type="entry name" value="Dienelactn_hydro"/>
</dbReference>
<dbReference type="AlphaFoldDB" id="N4UJY7"/>
<dbReference type="STRING" id="1213857.N4UJY7"/>
<dbReference type="EMBL" id="AMCV02000061">
    <property type="protein sequence ID" value="TDZ13800.1"/>
    <property type="molecule type" value="Genomic_DNA"/>
</dbReference>
<feature type="domain" description="Dienelactone hydrolase" evidence="1">
    <location>
        <begin position="42"/>
        <end position="270"/>
    </location>
</feature>
<dbReference type="Proteomes" id="UP000014480">
    <property type="component" value="Unassembled WGS sequence"/>
</dbReference>
<dbReference type="Gene3D" id="3.40.50.1820">
    <property type="entry name" value="alpha/beta hydrolase"/>
    <property type="match status" value="1"/>
</dbReference>
<reference evidence="3" key="1">
    <citation type="journal article" date="2013" name="New Phytol.">
        <title>Comparative genomic and transcriptomic analyses reveal the hemibiotrophic stage shift of Colletotrichum fungi.</title>
        <authorList>
            <person name="Gan P."/>
            <person name="Ikeda K."/>
            <person name="Irieda H."/>
            <person name="Narusaka M."/>
            <person name="O'Connell R.J."/>
            <person name="Narusaka Y."/>
            <person name="Takano Y."/>
            <person name="Kubo Y."/>
            <person name="Shirasu K."/>
        </authorList>
    </citation>
    <scope>NUCLEOTIDE SEQUENCE [LARGE SCALE GENOMIC DNA]</scope>
    <source>
        <strain evidence="3">104-T / ATCC 96160 / CBS 514.97 / LARS 414 / MAFF 240422</strain>
    </source>
</reference>
<comment type="caution">
    <text evidence="2">The sequence shown here is derived from an EMBL/GenBank/DDBJ whole genome shotgun (WGS) entry which is preliminary data.</text>
</comment>
<protein>
    <submittedName>
        <fullName evidence="2">Protein AIM2</fullName>
    </submittedName>
</protein>
<dbReference type="HOGENOM" id="CLU_054590_2_1_1"/>
<dbReference type="PANTHER" id="PTHR17630">
    <property type="entry name" value="DIENELACTONE HYDROLASE"/>
    <property type="match status" value="1"/>
</dbReference>
<dbReference type="PANTHER" id="PTHR17630:SF44">
    <property type="entry name" value="PROTEIN AIM2"/>
    <property type="match status" value="1"/>
</dbReference>
<dbReference type="InterPro" id="IPR029058">
    <property type="entry name" value="AB_hydrolase_fold"/>
</dbReference>
<sequence>MPDTKTEDQEYLAQHPGPCCFTGTIHEGNPAGKVEDIVGVPTYVVRPADVGSSANGHVVLYFPDVWGLSVNAKLLMDGFAAAGYTALGMDYFRGDPISKYRTSMTEPPPPDFDQAAWRTKHWTFAVENLPKWTSAVREQHDGHVPGKETRYACTGYCFGAPFVCDLLAGVAGDGEPVVSAGAFAHPTSLKEDHFSNIKKPLLLSCAETDKAFPSESRRKAIDVLQREKKKYHLQLFYGVSHGFAVKGDPADPYQRWCKEQSLRAMVDWFDLWLVHRPKTL</sequence>
<dbReference type="OrthoDB" id="1393670at2759"/>
<evidence type="ECO:0000313" key="3">
    <source>
        <dbReference type="Proteomes" id="UP000014480"/>
    </source>
</evidence>
<evidence type="ECO:0000259" key="1">
    <source>
        <dbReference type="Pfam" id="PF01738"/>
    </source>
</evidence>
<reference evidence="3" key="2">
    <citation type="journal article" date="2019" name="Mol. Plant Microbe Interact.">
        <title>Genome sequence resources for four phytopathogenic fungi from the Colletotrichum orbiculare species complex.</title>
        <authorList>
            <person name="Gan P."/>
            <person name="Tsushima A."/>
            <person name="Narusaka M."/>
            <person name="Narusaka Y."/>
            <person name="Takano Y."/>
            <person name="Kubo Y."/>
            <person name="Shirasu K."/>
        </authorList>
    </citation>
    <scope>GENOME REANNOTATION</scope>
    <source>
        <strain evidence="3">104-T / ATCC 96160 / CBS 514.97 / LARS 414 / MAFF 240422</strain>
    </source>
</reference>
<organism evidence="2 3">
    <name type="scientific">Colletotrichum orbiculare (strain 104-T / ATCC 96160 / CBS 514.97 / LARS 414 / MAFF 240422)</name>
    <name type="common">Cucumber anthracnose fungus</name>
    <name type="synonym">Colletotrichum lagenarium</name>
    <dbReference type="NCBI Taxonomy" id="1213857"/>
    <lineage>
        <taxon>Eukaryota</taxon>
        <taxon>Fungi</taxon>
        <taxon>Dikarya</taxon>
        <taxon>Ascomycota</taxon>
        <taxon>Pezizomycotina</taxon>
        <taxon>Sordariomycetes</taxon>
        <taxon>Hypocreomycetidae</taxon>
        <taxon>Glomerellales</taxon>
        <taxon>Glomerellaceae</taxon>
        <taxon>Colletotrichum</taxon>
        <taxon>Colletotrichum orbiculare species complex</taxon>
    </lineage>
</organism>
<keyword evidence="3" id="KW-1185">Reference proteome</keyword>
<gene>
    <name evidence="2" type="primary">AIM2</name>
    <name evidence="2" type="ORF">Cob_v013097</name>
</gene>
<dbReference type="GO" id="GO:0016787">
    <property type="term" value="F:hydrolase activity"/>
    <property type="evidence" value="ECO:0007669"/>
    <property type="project" value="InterPro"/>
</dbReference>